<protein>
    <submittedName>
        <fullName evidence="1">Uncharacterized protein</fullName>
    </submittedName>
</protein>
<dbReference type="Proteomes" id="UP000094707">
    <property type="component" value="Chromosome I"/>
</dbReference>
<dbReference type="KEGG" id="mcub:MCBB_1410"/>
<reference evidence="1 2" key="1">
    <citation type="submission" date="2016-08" db="EMBL/GenBank/DDBJ databases">
        <authorList>
            <person name="Seilhamer J.J."/>
        </authorList>
    </citation>
    <scope>NUCLEOTIDE SEQUENCE [LARGE SCALE GENOMIC DNA]</scope>
    <source>
        <strain evidence="1">Buetzberg</strain>
    </source>
</reference>
<sequence length="83" mass="9506">MSYKGILLLDKKQMKLKFNFSEPHKVKAIDDDVIFAIFDSLELAVANFGKKNVLRALKGHEVETSLELPEKLKSEPEEVPGYW</sequence>
<name>A0A1D3L303_9EURY</name>
<dbReference type="AlphaFoldDB" id="A0A1D3L303"/>
<gene>
    <name evidence="1" type="ORF">MCBB_1410</name>
</gene>
<dbReference type="GeneID" id="30412252"/>
<keyword evidence="2" id="KW-1185">Reference proteome</keyword>
<proteinExistence type="predicted"/>
<organism evidence="1 2">
    <name type="scientific">Methanobacterium congolense</name>
    <dbReference type="NCBI Taxonomy" id="118062"/>
    <lineage>
        <taxon>Archaea</taxon>
        <taxon>Methanobacteriati</taxon>
        <taxon>Methanobacteriota</taxon>
        <taxon>Methanomada group</taxon>
        <taxon>Methanobacteria</taxon>
        <taxon>Methanobacteriales</taxon>
        <taxon>Methanobacteriaceae</taxon>
        <taxon>Methanobacterium</taxon>
    </lineage>
</organism>
<evidence type="ECO:0000313" key="2">
    <source>
        <dbReference type="Proteomes" id="UP000094707"/>
    </source>
</evidence>
<dbReference type="STRING" id="118062.MCBB_1410"/>
<accession>A0A1D3L303</accession>
<dbReference type="EMBL" id="LT607756">
    <property type="protein sequence ID" value="SCG85967.1"/>
    <property type="molecule type" value="Genomic_DNA"/>
</dbReference>
<dbReference type="RefSeq" id="WP_071907078.1">
    <property type="nucleotide sequence ID" value="NZ_LT607756.1"/>
</dbReference>
<evidence type="ECO:0000313" key="1">
    <source>
        <dbReference type="EMBL" id="SCG85967.1"/>
    </source>
</evidence>